<dbReference type="KEGG" id="poc:NCTC13071_00909"/>
<dbReference type="Proteomes" id="UP000274578">
    <property type="component" value="Chromosome 1"/>
</dbReference>
<dbReference type="AlphaFoldDB" id="A0A448L4L5"/>
<accession>A0A448L4L5</accession>
<evidence type="ECO:0000313" key="1">
    <source>
        <dbReference type="EMBL" id="VEH14923.1"/>
    </source>
</evidence>
<dbReference type="EMBL" id="LR134384">
    <property type="protein sequence ID" value="VEH14923.1"/>
    <property type="molecule type" value="Genomic_DNA"/>
</dbReference>
<organism evidence="1 2">
    <name type="scientific">Segatella oris</name>
    <dbReference type="NCBI Taxonomy" id="28135"/>
    <lineage>
        <taxon>Bacteria</taxon>
        <taxon>Pseudomonadati</taxon>
        <taxon>Bacteroidota</taxon>
        <taxon>Bacteroidia</taxon>
        <taxon>Bacteroidales</taxon>
        <taxon>Prevotellaceae</taxon>
        <taxon>Segatella</taxon>
    </lineage>
</organism>
<protein>
    <submittedName>
        <fullName evidence="1">Uncharacterized protein</fullName>
    </submittedName>
</protein>
<name>A0A448L4L5_9BACT</name>
<sequence>MQTTFFDALKDGFSEKTTFQIGINFLSLTSHSLFPSRLDTLSFNCYFVNITSRFLLLRNTTK</sequence>
<reference evidence="1 2" key="1">
    <citation type="submission" date="2018-12" db="EMBL/GenBank/DDBJ databases">
        <authorList>
            <consortium name="Pathogen Informatics"/>
        </authorList>
    </citation>
    <scope>NUCLEOTIDE SEQUENCE [LARGE SCALE GENOMIC DNA]</scope>
    <source>
        <strain evidence="1 2">NCTC13071</strain>
    </source>
</reference>
<evidence type="ECO:0000313" key="2">
    <source>
        <dbReference type="Proteomes" id="UP000274578"/>
    </source>
</evidence>
<proteinExistence type="predicted"/>
<gene>
    <name evidence="1" type="ORF">NCTC13071_00909</name>
</gene>